<comment type="catalytic activity">
    <reaction evidence="8">
        <text>(7R,8S)-7,8-diammoniononanoate + CO2 + ATP = (4R,5S)-dethiobiotin + ADP + phosphate + 3 H(+)</text>
        <dbReference type="Rhea" id="RHEA:15805"/>
        <dbReference type="ChEBI" id="CHEBI:15378"/>
        <dbReference type="ChEBI" id="CHEBI:16526"/>
        <dbReference type="ChEBI" id="CHEBI:30616"/>
        <dbReference type="ChEBI" id="CHEBI:43474"/>
        <dbReference type="ChEBI" id="CHEBI:149469"/>
        <dbReference type="ChEBI" id="CHEBI:149473"/>
        <dbReference type="ChEBI" id="CHEBI:456216"/>
        <dbReference type="EC" id="6.3.3.3"/>
    </reaction>
</comment>
<keyword evidence="1 8" id="KW-0963">Cytoplasm</keyword>
<keyword evidence="3 8" id="KW-0479">Metal-binding</keyword>
<keyword evidence="4 8" id="KW-0547">Nucleotide-binding</keyword>
<feature type="binding site" evidence="8">
    <location>
        <position position="17"/>
    </location>
    <ligand>
        <name>Mg(2+)</name>
        <dbReference type="ChEBI" id="CHEBI:18420"/>
    </ligand>
</feature>
<organism evidence="9 10">
    <name type="scientific">Vibrio inusitatus NBRC 102082</name>
    <dbReference type="NCBI Taxonomy" id="1219070"/>
    <lineage>
        <taxon>Bacteria</taxon>
        <taxon>Pseudomonadati</taxon>
        <taxon>Pseudomonadota</taxon>
        <taxon>Gammaproteobacteria</taxon>
        <taxon>Vibrionales</taxon>
        <taxon>Vibrionaceae</taxon>
        <taxon>Vibrio</taxon>
    </lineage>
</organism>
<dbReference type="EC" id="6.3.3.3" evidence="8"/>
<comment type="caution">
    <text evidence="9">The sequence shown here is derived from an EMBL/GenBank/DDBJ whole genome shotgun (WGS) entry which is preliminary data.</text>
</comment>
<dbReference type="Proteomes" id="UP000318717">
    <property type="component" value="Unassembled WGS sequence"/>
</dbReference>
<evidence type="ECO:0000256" key="5">
    <source>
        <dbReference type="ARBA" id="ARBA00022756"/>
    </source>
</evidence>
<dbReference type="GO" id="GO:0005829">
    <property type="term" value="C:cytosol"/>
    <property type="evidence" value="ECO:0007669"/>
    <property type="project" value="TreeGrafter"/>
</dbReference>
<feature type="binding site" evidence="8">
    <location>
        <begin position="116"/>
        <end position="119"/>
    </location>
    <ligand>
        <name>ATP</name>
        <dbReference type="ChEBI" id="CHEBI:30616"/>
    </ligand>
</feature>
<dbReference type="AlphaFoldDB" id="A0A4Y3HUF6"/>
<dbReference type="SUPFAM" id="SSF52540">
    <property type="entry name" value="P-loop containing nucleoside triphosphate hydrolases"/>
    <property type="match status" value="1"/>
</dbReference>
<comment type="function">
    <text evidence="8">Catalyzes a mechanistically unusual reaction, the ATP-dependent insertion of CO2 between the N7 and N8 nitrogen atoms of 7,8-diaminopelargonic acid (DAPA, also called 7,8-diammoniononanoate) to form a ureido ring.</text>
</comment>
<feature type="binding site" evidence="8">
    <location>
        <position position="116"/>
    </location>
    <ligand>
        <name>Mg(2+)</name>
        <dbReference type="ChEBI" id="CHEBI:18420"/>
    </ligand>
</feature>
<protein>
    <recommendedName>
        <fullName evidence="8">ATP-dependent dethiobiotin synthetase BioD</fullName>
        <ecNumber evidence="8">6.3.3.3</ecNumber>
    </recommendedName>
    <alternativeName>
        <fullName evidence="8">DTB synthetase</fullName>
        <shortName evidence="8">DTBS</shortName>
    </alternativeName>
    <alternativeName>
        <fullName evidence="8">Dethiobiotin synthase</fullName>
    </alternativeName>
</protein>
<dbReference type="GO" id="GO:0009102">
    <property type="term" value="P:biotin biosynthetic process"/>
    <property type="evidence" value="ECO:0007669"/>
    <property type="project" value="UniProtKB-UniRule"/>
</dbReference>
<dbReference type="PANTHER" id="PTHR43210">
    <property type="entry name" value="DETHIOBIOTIN SYNTHETASE"/>
    <property type="match status" value="1"/>
</dbReference>
<dbReference type="NCBIfam" id="TIGR00347">
    <property type="entry name" value="bioD"/>
    <property type="match status" value="1"/>
</dbReference>
<keyword evidence="7 8" id="KW-0460">Magnesium</keyword>
<feature type="binding site" evidence="8">
    <location>
        <begin position="13"/>
        <end position="18"/>
    </location>
    <ligand>
        <name>ATP</name>
        <dbReference type="ChEBI" id="CHEBI:30616"/>
    </ligand>
</feature>
<evidence type="ECO:0000313" key="9">
    <source>
        <dbReference type="EMBL" id="GEA49924.1"/>
    </source>
</evidence>
<dbReference type="HAMAP" id="MF_00336">
    <property type="entry name" value="BioD"/>
    <property type="match status" value="1"/>
</dbReference>
<dbReference type="OrthoDB" id="9802097at2"/>
<accession>A0A4Y3HUF6</accession>
<dbReference type="Pfam" id="PF13500">
    <property type="entry name" value="AAA_26"/>
    <property type="match status" value="1"/>
</dbReference>
<comment type="subunit">
    <text evidence="8">Homodimer.</text>
</comment>
<keyword evidence="2 8" id="KW-0436">Ligase</keyword>
<dbReference type="GO" id="GO:0042803">
    <property type="term" value="F:protein homodimerization activity"/>
    <property type="evidence" value="ECO:0007669"/>
    <property type="project" value="UniProtKB-ARBA"/>
</dbReference>
<feature type="binding site" evidence="8">
    <location>
        <begin position="176"/>
        <end position="177"/>
    </location>
    <ligand>
        <name>ATP</name>
        <dbReference type="ChEBI" id="CHEBI:30616"/>
    </ligand>
</feature>
<proteinExistence type="inferred from homology"/>
<dbReference type="PANTHER" id="PTHR43210:SF5">
    <property type="entry name" value="DETHIOBIOTIN SYNTHETASE"/>
    <property type="match status" value="1"/>
</dbReference>
<comment type="pathway">
    <text evidence="8">Cofactor biosynthesis; biotin biosynthesis; biotin from 7,8-diaminononanoate: step 1/2.</text>
</comment>
<comment type="similarity">
    <text evidence="8">Belongs to the dethiobiotin synthetase family.</text>
</comment>
<dbReference type="CDD" id="cd03109">
    <property type="entry name" value="DTBS"/>
    <property type="match status" value="1"/>
</dbReference>
<feature type="binding site" evidence="8">
    <location>
        <position position="55"/>
    </location>
    <ligand>
        <name>Mg(2+)</name>
        <dbReference type="ChEBI" id="CHEBI:18420"/>
    </ligand>
</feature>
<comment type="caution">
    <text evidence="8">Lacks conserved residue(s) required for the propagation of feature annotation.</text>
</comment>
<comment type="subcellular location">
    <subcellularLocation>
        <location evidence="8">Cytoplasm</location>
    </subcellularLocation>
</comment>
<keyword evidence="5 8" id="KW-0093">Biotin biosynthesis</keyword>
<reference evidence="9 10" key="1">
    <citation type="submission" date="2019-06" db="EMBL/GenBank/DDBJ databases">
        <title>Whole genome shotgun sequence of Vibrio inusitatus NBRC 102082.</title>
        <authorList>
            <person name="Hosoyama A."/>
            <person name="Uohara A."/>
            <person name="Ohji S."/>
            <person name="Ichikawa N."/>
        </authorList>
    </citation>
    <scope>NUCLEOTIDE SEQUENCE [LARGE SCALE GENOMIC DNA]</scope>
    <source>
        <strain evidence="9 10">NBRC 102082</strain>
    </source>
</reference>
<keyword evidence="6 8" id="KW-0067">ATP-binding</keyword>
<feature type="binding site" evidence="8">
    <location>
        <position position="55"/>
    </location>
    <ligand>
        <name>ATP</name>
        <dbReference type="ChEBI" id="CHEBI:30616"/>
    </ligand>
</feature>
<sequence>MNKTIFVAGTDTDVGKTVVSRALLQAFNARGFSTVGYKPVAAGCEMTTDGARNSDALYLQAAASIELAYDEVNPAALMTPASPHIASEIDDKPIDTVALSETLHLHQKNADFVLVEGAGGWRVPITGDRYLSEWVADEKLPVILVVGVKLGCLSHAILTAEAIRNDGLDVVGWVANRVNPCEEHYRDIITFLESQIGAPKIGEIPYMRGVKKKDLSNYINLDSII</sequence>
<evidence type="ECO:0000256" key="4">
    <source>
        <dbReference type="ARBA" id="ARBA00022741"/>
    </source>
</evidence>
<name>A0A4Y3HUF6_9VIBR</name>
<dbReference type="GO" id="GO:0000287">
    <property type="term" value="F:magnesium ion binding"/>
    <property type="evidence" value="ECO:0007669"/>
    <property type="project" value="UniProtKB-UniRule"/>
</dbReference>
<evidence type="ECO:0000256" key="6">
    <source>
        <dbReference type="ARBA" id="ARBA00022840"/>
    </source>
</evidence>
<evidence type="ECO:0000256" key="7">
    <source>
        <dbReference type="ARBA" id="ARBA00022842"/>
    </source>
</evidence>
<evidence type="ECO:0000256" key="8">
    <source>
        <dbReference type="HAMAP-Rule" id="MF_00336"/>
    </source>
</evidence>
<evidence type="ECO:0000256" key="3">
    <source>
        <dbReference type="ARBA" id="ARBA00022723"/>
    </source>
</evidence>
<dbReference type="InterPro" id="IPR027417">
    <property type="entry name" value="P-loop_NTPase"/>
</dbReference>
<dbReference type="GO" id="GO:0005524">
    <property type="term" value="F:ATP binding"/>
    <property type="evidence" value="ECO:0007669"/>
    <property type="project" value="UniProtKB-UniRule"/>
</dbReference>
<dbReference type="RefSeq" id="WP_141344262.1">
    <property type="nucleotide sequence ID" value="NZ_BJLF01000003.1"/>
</dbReference>
<evidence type="ECO:0000256" key="1">
    <source>
        <dbReference type="ARBA" id="ARBA00022490"/>
    </source>
</evidence>
<dbReference type="FunFam" id="3.40.50.300:FF:000292">
    <property type="entry name" value="ATP-dependent dethiobiotin synthetase BioD"/>
    <property type="match status" value="1"/>
</dbReference>
<feature type="active site" evidence="8">
    <location>
        <position position="38"/>
    </location>
</feature>
<evidence type="ECO:0000256" key="2">
    <source>
        <dbReference type="ARBA" id="ARBA00022598"/>
    </source>
</evidence>
<dbReference type="InterPro" id="IPR004472">
    <property type="entry name" value="DTB_synth_BioD"/>
</dbReference>
<gene>
    <name evidence="8 9" type="primary">bioD</name>
    <name evidence="9" type="ORF">VIN01S_07280</name>
</gene>
<comment type="cofactor">
    <cofactor evidence="8">
        <name>Mg(2+)</name>
        <dbReference type="ChEBI" id="CHEBI:18420"/>
    </cofactor>
</comment>
<evidence type="ECO:0000313" key="10">
    <source>
        <dbReference type="Proteomes" id="UP000318717"/>
    </source>
</evidence>
<dbReference type="PIRSF" id="PIRSF006755">
    <property type="entry name" value="DTB_synth"/>
    <property type="match status" value="1"/>
</dbReference>
<dbReference type="Gene3D" id="3.40.50.300">
    <property type="entry name" value="P-loop containing nucleotide triphosphate hydrolases"/>
    <property type="match status" value="1"/>
</dbReference>
<keyword evidence="10" id="KW-1185">Reference proteome</keyword>
<dbReference type="UniPathway" id="UPA00078">
    <property type="reaction ID" value="UER00161"/>
</dbReference>
<dbReference type="GO" id="GO:0004141">
    <property type="term" value="F:dethiobiotin synthase activity"/>
    <property type="evidence" value="ECO:0007669"/>
    <property type="project" value="UniProtKB-UniRule"/>
</dbReference>
<dbReference type="EMBL" id="BJLF01000003">
    <property type="protein sequence ID" value="GEA49924.1"/>
    <property type="molecule type" value="Genomic_DNA"/>
</dbReference>